<gene>
    <name evidence="1" type="ORF">OVA965_LOCUS43526</name>
    <name evidence="2" type="ORF">TMI583_LOCUS45829</name>
</gene>
<dbReference type="SUPFAM" id="SSF52047">
    <property type="entry name" value="RNI-like"/>
    <property type="match status" value="1"/>
</dbReference>
<sequence>MPAITLDPLIHLEDLDIQNMYSLTENELIQLFNESSVSRKKFQYLKKLSLPRYATDNIIALISRSTYSLKLTCLNLSSCSSITNRTVIFITKYMHNLIELNLSYCLNITDFALFGIPIKTNEKLIDWLDEQEIRKQFINDLISLSPTIF</sequence>
<feature type="non-terminal residue" evidence="1">
    <location>
        <position position="149"/>
    </location>
</feature>
<reference evidence="1" key="1">
    <citation type="submission" date="2021-02" db="EMBL/GenBank/DDBJ databases">
        <authorList>
            <person name="Nowell W R."/>
        </authorList>
    </citation>
    <scope>NUCLEOTIDE SEQUENCE</scope>
</reference>
<evidence type="ECO:0000313" key="3">
    <source>
        <dbReference type="Proteomes" id="UP000677228"/>
    </source>
</evidence>
<dbReference type="InterPro" id="IPR006553">
    <property type="entry name" value="Leu-rich_rpt_Cys-con_subtyp"/>
</dbReference>
<accession>A0A8S2G5B6</accession>
<dbReference type="SMART" id="SM00367">
    <property type="entry name" value="LRR_CC"/>
    <property type="match status" value="2"/>
</dbReference>
<dbReference type="EMBL" id="CAJOBA010083118">
    <property type="protein sequence ID" value="CAF4451081.1"/>
    <property type="molecule type" value="Genomic_DNA"/>
</dbReference>
<dbReference type="InterPro" id="IPR032675">
    <property type="entry name" value="LRR_dom_sf"/>
</dbReference>
<organism evidence="1 3">
    <name type="scientific">Didymodactylos carnosus</name>
    <dbReference type="NCBI Taxonomy" id="1234261"/>
    <lineage>
        <taxon>Eukaryota</taxon>
        <taxon>Metazoa</taxon>
        <taxon>Spiralia</taxon>
        <taxon>Gnathifera</taxon>
        <taxon>Rotifera</taxon>
        <taxon>Eurotatoria</taxon>
        <taxon>Bdelloidea</taxon>
        <taxon>Philodinida</taxon>
        <taxon>Philodinidae</taxon>
        <taxon>Didymodactylos</taxon>
    </lineage>
</organism>
<dbReference type="Proteomes" id="UP000682733">
    <property type="component" value="Unassembled WGS sequence"/>
</dbReference>
<dbReference type="AlphaFoldDB" id="A0A8S2G5B6"/>
<name>A0A8S2G5B6_9BILA</name>
<evidence type="ECO:0000313" key="1">
    <source>
        <dbReference type="EMBL" id="CAF1627319.1"/>
    </source>
</evidence>
<dbReference type="EMBL" id="CAJNOK010057764">
    <property type="protein sequence ID" value="CAF1627319.1"/>
    <property type="molecule type" value="Genomic_DNA"/>
</dbReference>
<proteinExistence type="predicted"/>
<evidence type="ECO:0000313" key="2">
    <source>
        <dbReference type="EMBL" id="CAF4451081.1"/>
    </source>
</evidence>
<protein>
    <submittedName>
        <fullName evidence="1">Uncharacterized protein</fullName>
    </submittedName>
</protein>
<dbReference type="Proteomes" id="UP000677228">
    <property type="component" value="Unassembled WGS sequence"/>
</dbReference>
<dbReference type="Gene3D" id="3.80.10.10">
    <property type="entry name" value="Ribonuclease Inhibitor"/>
    <property type="match status" value="1"/>
</dbReference>
<comment type="caution">
    <text evidence="1">The sequence shown here is derived from an EMBL/GenBank/DDBJ whole genome shotgun (WGS) entry which is preliminary data.</text>
</comment>